<evidence type="ECO:0000313" key="2">
    <source>
        <dbReference type="Proteomes" id="UP001172687"/>
    </source>
</evidence>
<dbReference type="CDD" id="cd04645">
    <property type="entry name" value="LbH_gamma_CA_like"/>
    <property type="match status" value="1"/>
</dbReference>
<dbReference type="PANTHER" id="PTHR13061">
    <property type="entry name" value="DYNACTIN SUBUNIT P25"/>
    <property type="match status" value="1"/>
</dbReference>
<dbReference type="Proteomes" id="UP001172687">
    <property type="component" value="Unassembled WGS sequence"/>
</dbReference>
<comment type="caution">
    <text evidence="1">The sequence shown here is derived from an EMBL/GenBank/DDBJ whole genome shotgun (WGS) entry which is preliminary data.</text>
</comment>
<protein>
    <submittedName>
        <fullName evidence="1">Gamma carbonic anhydrase family protein</fullName>
    </submittedName>
</protein>
<accession>A0ABT8H8S6</accession>
<evidence type="ECO:0000313" key="1">
    <source>
        <dbReference type="EMBL" id="MDN4517169.1"/>
    </source>
</evidence>
<reference evidence="1" key="1">
    <citation type="submission" date="2023-07" db="EMBL/GenBank/DDBJ databases">
        <title>Degradation of tert-butanol by M. austroafricanum TBA100.</title>
        <authorList>
            <person name="Helbich S."/>
            <person name="Vainshtein Y."/>
        </authorList>
    </citation>
    <scope>NUCLEOTIDE SEQUENCE</scope>
    <source>
        <strain evidence="1">TBA100</strain>
    </source>
</reference>
<dbReference type="Pfam" id="PF00132">
    <property type="entry name" value="Hexapep"/>
    <property type="match status" value="1"/>
</dbReference>
<sequence>MAEPLILALEGRSPRLHPESWVAPNATVVGDVTLAAKASVWYSATVRAEFEPIEIGPGSNVQDNATIHADPGFPVTIGARVTIGHNAVLHGCIIEDDCLIGMGAIVGNGAKIGASSLVAPGAVLPQGMSVPPRSLVAGVPAKVRRELNDDEIQINGVNAPAYEYLIGVHRAATPA</sequence>
<dbReference type="RefSeq" id="WP_301161300.1">
    <property type="nucleotide sequence ID" value="NZ_JAUHTC010000021.1"/>
</dbReference>
<keyword evidence="2" id="KW-1185">Reference proteome</keyword>
<proteinExistence type="predicted"/>
<dbReference type="PANTHER" id="PTHR13061:SF29">
    <property type="entry name" value="GAMMA CARBONIC ANHYDRASE-LIKE 1, MITOCHONDRIAL-RELATED"/>
    <property type="match status" value="1"/>
</dbReference>
<dbReference type="InterPro" id="IPR001451">
    <property type="entry name" value="Hexapep"/>
</dbReference>
<name>A0ABT8H8S6_MYCAO</name>
<dbReference type="Gene3D" id="2.160.10.10">
    <property type="entry name" value="Hexapeptide repeat proteins"/>
    <property type="match status" value="1"/>
</dbReference>
<dbReference type="InterPro" id="IPR011004">
    <property type="entry name" value="Trimer_LpxA-like_sf"/>
</dbReference>
<dbReference type="InterPro" id="IPR050484">
    <property type="entry name" value="Transf_Hexapept/Carb_Anhydrase"/>
</dbReference>
<organism evidence="1 2">
    <name type="scientific">Mycolicibacterium austroafricanum</name>
    <name type="common">Mycobacterium austroafricanum</name>
    <dbReference type="NCBI Taxonomy" id="39687"/>
    <lineage>
        <taxon>Bacteria</taxon>
        <taxon>Bacillati</taxon>
        <taxon>Actinomycetota</taxon>
        <taxon>Actinomycetes</taxon>
        <taxon>Mycobacteriales</taxon>
        <taxon>Mycobacteriaceae</taxon>
        <taxon>Mycolicibacterium</taxon>
    </lineage>
</organism>
<dbReference type="EMBL" id="JAUHTC010000021">
    <property type="protein sequence ID" value="MDN4517169.1"/>
    <property type="molecule type" value="Genomic_DNA"/>
</dbReference>
<gene>
    <name evidence="1" type="ORF">QYF68_04930</name>
</gene>
<dbReference type="SUPFAM" id="SSF51161">
    <property type="entry name" value="Trimeric LpxA-like enzymes"/>
    <property type="match status" value="1"/>
</dbReference>
<dbReference type="InterPro" id="IPR047324">
    <property type="entry name" value="LbH_gamma_CA-like"/>
</dbReference>